<accession>A0AAE1G8B8</accession>
<keyword evidence="6" id="KW-0238">DNA-binding</keyword>
<feature type="compositionally biased region" description="Basic and acidic residues" evidence="9">
    <location>
        <begin position="597"/>
        <end position="612"/>
    </location>
</feature>
<feature type="region of interest" description="Disordered" evidence="9">
    <location>
        <begin position="148"/>
        <end position="185"/>
    </location>
</feature>
<evidence type="ECO:0000256" key="7">
    <source>
        <dbReference type="ARBA" id="ARBA00023242"/>
    </source>
</evidence>
<name>A0AAE1G8B8_PETCI</name>
<feature type="domain" description="C2H2-type" evidence="10">
    <location>
        <begin position="106"/>
        <end position="133"/>
    </location>
</feature>
<dbReference type="InterPro" id="IPR036236">
    <property type="entry name" value="Znf_C2H2_sf"/>
</dbReference>
<reference evidence="11" key="1">
    <citation type="submission" date="2023-10" db="EMBL/GenBank/DDBJ databases">
        <title>Genome assemblies of two species of porcelain crab, Petrolisthes cinctipes and Petrolisthes manimaculis (Anomura: Porcellanidae).</title>
        <authorList>
            <person name="Angst P."/>
        </authorList>
    </citation>
    <scope>NUCLEOTIDE SEQUENCE</scope>
    <source>
        <strain evidence="11">PB745_01</strain>
        <tissue evidence="11">Gill</tissue>
    </source>
</reference>
<dbReference type="Gene3D" id="3.30.160.60">
    <property type="entry name" value="Classic Zinc Finger"/>
    <property type="match status" value="2"/>
</dbReference>
<evidence type="ECO:0000313" key="11">
    <source>
        <dbReference type="EMBL" id="KAK3886951.1"/>
    </source>
</evidence>
<dbReference type="Proteomes" id="UP001286313">
    <property type="component" value="Unassembled WGS sequence"/>
</dbReference>
<keyword evidence="2" id="KW-0479">Metal-binding</keyword>
<evidence type="ECO:0000256" key="3">
    <source>
        <dbReference type="ARBA" id="ARBA00022737"/>
    </source>
</evidence>
<evidence type="ECO:0000259" key="10">
    <source>
        <dbReference type="PROSITE" id="PS50157"/>
    </source>
</evidence>
<feature type="compositionally biased region" description="Basic and acidic residues" evidence="9">
    <location>
        <begin position="287"/>
        <end position="298"/>
    </location>
</feature>
<keyword evidence="5" id="KW-0862">Zinc</keyword>
<evidence type="ECO:0000256" key="8">
    <source>
        <dbReference type="PROSITE-ProRule" id="PRU00042"/>
    </source>
</evidence>
<organism evidence="11 12">
    <name type="scientific">Petrolisthes cinctipes</name>
    <name type="common">Flat porcelain crab</name>
    <dbReference type="NCBI Taxonomy" id="88211"/>
    <lineage>
        <taxon>Eukaryota</taxon>
        <taxon>Metazoa</taxon>
        <taxon>Ecdysozoa</taxon>
        <taxon>Arthropoda</taxon>
        <taxon>Crustacea</taxon>
        <taxon>Multicrustacea</taxon>
        <taxon>Malacostraca</taxon>
        <taxon>Eumalacostraca</taxon>
        <taxon>Eucarida</taxon>
        <taxon>Decapoda</taxon>
        <taxon>Pleocyemata</taxon>
        <taxon>Anomura</taxon>
        <taxon>Galatheoidea</taxon>
        <taxon>Porcellanidae</taxon>
        <taxon>Petrolisthes</taxon>
    </lineage>
</organism>
<dbReference type="GO" id="GO:0005634">
    <property type="term" value="C:nucleus"/>
    <property type="evidence" value="ECO:0007669"/>
    <property type="project" value="UniProtKB-SubCell"/>
</dbReference>
<dbReference type="PANTHER" id="PTHR24404">
    <property type="entry name" value="ZINC FINGER PROTEIN"/>
    <property type="match status" value="1"/>
</dbReference>
<comment type="caution">
    <text evidence="11">The sequence shown here is derived from an EMBL/GenBank/DDBJ whole genome shotgun (WGS) entry which is preliminary data.</text>
</comment>
<dbReference type="InterPro" id="IPR013087">
    <property type="entry name" value="Znf_C2H2_type"/>
</dbReference>
<feature type="region of interest" description="Disordered" evidence="9">
    <location>
        <begin position="243"/>
        <end position="298"/>
    </location>
</feature>
<dbReference type="EMBL" id="JAWQEG010000655">
    <property type="protein sequence ID" value="KAK3886951.1"/>
    <property type="molecule type" value="Genomic_DNA"/>
</dbReference>
<feature type="region of interest" description="Disordered" evidence="9">
    <location>
        <begin position="442"/>
        <end position="466"/>
    </location>
</feature>
<keyword evidence="4 8" id="KW-0863">Zinc-finger</keyword>
<dbReference type="Pfam" id="PF00096">
    <property type="entry name" value="zf-C2H2"/>
    <property type="match status" value="1"/>
</dbReference>
<evidence type="ECO:0000256" key="6">
    <source>
        <dbReference type="ARBA" id="ARBA00023125"/>
    </source>
</evidence>
<evidence type="ECO:0000256" key="9">
    <source>
        <dbReference type="SAM" id="MobiDB-lite"/>
    </source>
</evidence>
<feature type="region of interest" description="Disordered" evidence="9">
    <location>
        <begin position="403"/>
        <end position="430"/>
    </location>
</feature>
<dbReference type="SUPFAM" id="SSF57667">
    <property type="entry name" value="beta-beta-alpha zinc fingers"/>
    <property type="match status" value="1"/>
</dbReference>
<feature type="compositionally biased region" description="Polar residues" evidence="9">
    <location>
        <begin position="572"/>
        <end position="585"/>
    </location>
</feature>
<feature type="region of interest" description="Disordered" evidence="9">
    <location>
        <begin position="339"/>
        <end position="375"/>
    </location>
</feature>
<dbReference type="PANTHER" id="PTHR24404:SF114">
    <property type="entry name" value="KLUMPFUSS, ISOFORM B-RELATED"/>
    <property type="match status" value="1"/>
</dbReference>
<dbReference type="GO" id="GO:0008270">
    <property type="term" value="F:zinc ion binding"/>
    <property type="evidence" value="ECO:0007669"/>
    <property type="project" value="UniProtKB-KW"/>
</dbReference>
<feature type="compositionally biased region" description="Pro residues" evidence="9">
    <location>
        <begin position="148"/>
        <end position="163"/>
    </location>
</feature>
<gene>
    <name evidence="11" type="ORF">Pcinc_008922</name>
</gene>
<dbReference type="AlphaFoldDB" id="A0AAE1G8B8"/>
<dbReference type="SMART" id="SM00355">
    <property type="entry name" value="ZnF_C2H2"/>
    <property type="match status" value="4"/>
</dbReference>
<comment type="subcellular location">
    <subcellularLocation>
        <location evidence="1">Nucleus</location>
    </subcellularLocation>
</comment>
<feature type="compositionally biased region" description="Low complexity" evidence="9">
    <location>
        <begin position="342"/>
        <end position="375"/>
    </location>
</feature>
<feature type="region of interest" description="Disordered" evidence="9">
    <location>
        <begin position="217"/>
        <end position="236"/>
    </location>
</feature>
<dbReference type="PROSITE" id="PS50157">
    <property type="entry name" value="ZINC_FINGER_C2H2_2"/>
    <property type="match status" value="2"/>
</dbReference>
<dbReference type="InterPro" id="IPR050589">
    <property type="entry name" value="Ikaros_C2H2-ZF"/>
</dbReference>
<dbReference type="GO" id="GO:0000978">
    <property type="term" value="F:RNA polymerase II cis-regulatory region sequence-specific DNA binding"/>
    <property type="evidence" value="ECO:0007669"/>
    <property type="project" value="TreeGrafter"/>
</dbReference>
<evidence type="ECO:0000256" key="2">
    <source>
        <dbReference type="ARBA" id="ARBA00022723"/>
    </source>
</evidence>
<dbReference type="GO" id="GO:0003700">
    <property type="term" value="F:DNA-binding transcription factor activity"/>
    <property type="evidence" value="ECO:0007669"/>
    <property type="project" value="TreeGrafter"/>
</dbReference>
<evidence type="ECO:0000256" key="1">
    <source>
        <dbReference type="ARBA" id="ARBA00004123"/>
    </source>
</evidence>
<feature type="domain" description="C2H2-type" evidence="10">
    <location>
        <begin position="78"/>
        <end position="105"/>
    </location>
</feature>
<evidence type="ECO:0000313" key="12">
    <source>
        <dbReference type="Proteomes" id="UP001286313"/>
    </source>
</evidence>
<keyword evidence="7" id="KW-0539">Nucleus</keyword>
<protein>
    <recommendedName>
        <fullName evidence="10">C2H2-type domain-containing protein</fullName>
    </recommendedName>
</protein>
<evidence type="ECO:0000256" key="4">
    <source>
        <dbReference type="ARBA" id="ARBA00022771"/>
    </source>
</evidence>
<keyword evidence="3" id="KW-0677">Repeat</keyword>
<proteinExistence type="predicted"/>
<sequence length="661" mass="71737">MSEGGGGGGDDEVTCGLGRSRVVRCSLCHYRTDRKNNLKRHTLTMHRVTTAAGNCCGLAFFSKGELRAHTQLCHRDGYHCGVCGHPFTRKALLRRHLSVHTGVREFSCPLCVYQSSNKSNVERHLRVHQRQWEGARIKASSHALSPIPPPSYHLSSAPPPPVPCSQISKTTVKPHAGPPSGLVKQSLLSVSPPQATLCVQSSPPRSPAPVLFPRATLIPNTRPRPPLLLPQTSKSTTSLPLDFIASDSPPTRPPSYLSKETPASPPYSIPPSAYLTQTTKKTTPLRCSDEKQQEEHTHTSLLLLSHTNHTSLANTSQHCQQYVHTKPIATPYQSHALYHQDPSLSSTPSTLGPRQSHSLSPLHPSRPHAISSLAPSHPHALSSLALSHPHTLSPLTPSLSHALSSLAPSRPHTLTPLQPPLSVPARSSRRGFSVQELLRNDSRCEASTPSPSDSHHPPLAVVGSSPGTLQKPSVTTLVPGLKCVVPEAKHIHLPDYRRGCRSVALIDSGNTSPSSSTQPLLISPPGKSLASWTSSALLRTASPPSAPGHNTTGKKCLGACFPRVLKKCLNTWRSPSDSPPTTALQTKGRVTHQTEQQFERRGDHTSGQHPHELLILPSPPTEPEEEHQDYLPKKLRACKKFQQGKGDAPCIQLQHQHLRRQ</sequence>
<dbReference type="PROSITE" id="PS00028">
    <property type="entry name" value="ZINC_FINGER_C2H2_1"/>
    <property type="match status" value="1"/>
</dbReference>
<dbReference type="GO" id="GO:0006357">
    <property type="term" value="P:regulation of transcription by RNA polymerase II"/>
    <property type="evidence" value="ECO:0007669"/>
    <property type="project" value="TreeGrafter"/>
</dbReference>
<evidence type="ECO:0000256" key="5">
    <source>
        <dbReference type="ARBA" id="ARBA00022833"/>
    </source>
</evidence>
<feature type="region of interest" description="Disordered" evidence="9">
    <location>
        <begin position="572"/>
        <end position="630"/>
    </location>
</feature>
<keyword evidence="12" id="KW-1185">Reference proteome</keyword>